<feature type="domain" description="Ketopantoate reductase N-terminal" evidence="1">
    <location>
        <begin position="10"/>
        <end position="41"/>
    </location>
</feature>
<evidence type="ECO:0000313" key="3">
    <source>
        <dbReference type="Proteomes" id="UP001055171"/>
    </source>
</evidence>
<organism evidence="2 3">
    <name type="scientific">Mycobacterium lentiflavum</name>
    <dbReference type="NCBI Taxonomy" id="141349"/>
    <lineage>
        <taxon>Bacteria</taxon>
        <taxon>Bacillati</taxon>
        <taxon>Actinomycetota</taxon>
        <taxon>Actinomycetes</taxon>
        <taxon>Mycobacteriales</taxon>
        <taxon>Mycobacteriaceae</taxon>
        <taxon>Mycobacterium</taxon>
        <taxon>Mycobacterium simiae complex</taxon>
    </lineage>
</organism>
<reference evidence="2" key="1">
    <citation type="submission" date="2022-08" db="EMBL/GenBank/DDBJ databases">
        <title>Complete genome sequence of 14 non-tuberculosis mycobacteria type-strains.</title>
        <authorList>
            <person name="Igarashi Y."/>
            <person name="Osugi A."/>
            <person name="Mitarai S."/>
        </authorList>
    </citation>
    <scope>NUCLEOTIDE SEQUENCE</scope>
    <source>
        <strain evidence="2">ATCC 51985</strain>
    </source>
</reference>
<dbReference type="Gene3D" id="3.40.50.720">
    <property type="entry name" value="NAD(P)-binding Rossmann-like Domain"/>
    <property type="match status" value="1"/>
</dbReference>
<protein>
    <recommendedName>
        <fullName evidence="1">Ketopantoate reductase N-terminal domain-containing protein</fullName>
    </recommendedName>
</protein>
<proteinExistence type="predicted"/>
<dbReference type="EMBL" id="CP092423">
    <property type="protein sequence ID" value="ULP42583.1"/>
    <property type="molecule type" value="Genomic_DNA"/>
</dbReference>
<dbReference type="RefSeq" id="WP_239721705.1">
    <property type="nucleotide sequence ID" value="NZ_CP092423.2"/>
</dbReference>
<evidence type="ECO:0000313" key="2">
    <source>
        <dbReference type="EMBL" id="ULP42583.1"/>
    </source>
</evidence>
<sequence length="46" mass="4464">MSTGVNHRYVIVGAGAIGDTVGGVLARAGISMAVVARGRHAGSSPS</sequence>
<accession>A0ABY3UYW9</accession>
<name>A0ABY3UYW9_MYCLN</name>
<dbReference type="Pfam" id="PF02558">
    <property type="entry name" value="ApbA"/>
    <property type="match status" value="1"/>
</dbReference>
<dbReference type="InterPro" id="IPR036188">
    <property type="entry name" value="FAD/NAD-bd_sf"/>
</dbReference>
<dbReference type="Proteomes" id="UP001055171">
    <property type="component" value="Chromosome"/>
</dbReference>
<dbReference type="SUPFAM" id="SSF51905">
    <property type="entry name" value="FAD/NAD(P)-binding domain"/>
    <property type="match status" value="1"/>
</dbReference>
<dbReference type="InterPro" id="IPR013332">
    <property type="entry name" value="KPR_N"/>
</dbReference>
<keyword evidence="3" id="KW-1185">Reference proteome</keyword>
<evidence type="ECO:0000259" key="1">
    <source>
        <dbReference type="Pfam" id="PF02558"/>
    </source>
</evidence>
<gene>
    <name evidence="2" type="ORF">MJO58_00715</name>
</gene>